<dbReference type="Proteomes" id="UP000189670">
    <property type="component" value="Unassembled WGS sequence"/>
</dbReference>
<evidence type="ECO:0000313" key="8">
    <source>
        <dbReference type="Proteomes" id="UP000189670"/>
    </source>
</evidence>
<reference evidence="8" key="1">
    <citation type="submission" date="2012-11" db="EMBL/GenBank/DDBJ databases">
        <authorList>
            <person name="Lucero-Rivera Y.E."/>
            <person name="Tovar-Ramirez D."/>
        </authorList>
    </citation>
    <scope>NUCLEOTIDE SEQUENCE [LARGE SCALE GENOMIC DNA]</scope>
    <source>
        <strain evidence="8">Araruama</strain>
    </source>
</reference>
<organism evidence="7 8">
    <name type="scientific">Candidatus Magnetoglobus multicellularis str. Araruama</name>
    <dbReference type="NCBI Taxonomy" id="890399"/>
    <lineage>
        <taxon>Bacteria</taxon>
        <taxon>Pseudomonadati</taxon>
        <taxon>Thermodesulfobacteriota</taxon>
        <taxon>Desulfobacteria</taxon>
        <taxon>Desulfobacterales</taxon>
        <taxon>Desulfobacteraceae</taxon>
        <taxon>Candidatus Magnetoglobus</taxon>
    </lineage>
</organism>
<dbReference type="Pfam" id="PF01957">
    <property type="entry name" value="NfeD"/>
    <property type="match status" value="1"/>
</dbReference>
<dbReference type="InterPro" id="IPR052165">
    <property type="entry name" value="Membrane_assoc_protease"/>
</dbReference>
<evidence type="ECO:0000256" key="4">
    <source>
        <dbReference type="ARBA" id="ARBA00023136"/>
    </source>
</evidence>
<keyword evidence="4 5" id="KW-0472">Membrane</keyword>
<keyword evidence="7" id="KW-0645">Protease</keyword>
<comment type="caution">
    <text evidence="7">The sequence shown here is derived from an EMBL/GenBank/DDBJ whole genome shotgun (WGS) entry which is preliminary data.</text>
</comment>
<sequence>MNDILFAILMQLAAGIVVLAEIFIPSGGILGAIATGLFGYSLFLLYSSVSVIAGSFALCIDLIFVPLIVFWGFKRLGQSKLTLNTSLSREQGVVSQSKELEKLIGLTGMALSTLRPSGCAEINNLRVDVVTRGEFIEKGTPIEVTAVTGNQVIVDPSETEKAITIPEKNIDL</sequence>
<accession>A0A1V1P8X8</accession>
<keyword evidence="7" id="KW-0378">Hydrolase</keyword>
<dbReference type="InterPro" id="IPR012340">
    <property type="entry name" value="NA-bd_OB-fold"/>
</dbReference>
<dbReference type="Gene3D" id="2.40.50.140">
    <property type="entry name" value="Nucleic acid-binding proteins"/>
    <property type="match status" value="1"/>
</dbReference>
<evidence type="ECO:0000256" key="1">
    <source>
        <dbReference type="ARBA" id="ARBA00004141"/>
    </source>
</evidence>
<keyword evidence="3 5" id="KW-1133">Transmembrane helix</keyword>
<proteinExistence type="predicted"/>
<feature type="domain" description="NfeD-like C-terminal" evidence="6">
    <location>
        <begin position="101"/>
        <end position="156"/>
    </location>
</feature>
<dbReference type="AlphaFoldDB" id="A0A1V1P8X8"/>
<comment type="subcellular location">
    <subcellularLocation>
        <location evidence="1">Membrane</location>
        <topology evidence="1">Multi-pass membrane protein</topology>
    </subcellularLocation>
</comment>
<evidence type="ECO:0000313" key="7">
    <source>
        <dbReference type="EMBL" id="ETR71234.1"/>
    </source>
</evidence>
<evidence type="ECO:0000256" key="5">
    <source>
        <dbReference type="SAM" id="Phobius"/>
    </source>
</evidence>
<dbReference type="GO" id="GO:0008233">
    <property type="term" value="F:peptidase activity"/>
    <property type="evidence" value="ECO:0007669"/>
    <property type="project" value="UniProtKB-KW"/>
</dbReference>
<dbReference type="GO" id="GO:0016020">
    <property type="term" value="C:membrane"/>
    <property type="evidence" value="ECO:0007669"/>
    <property type="project" value="UniProtKB-SubCell"/>
</dbReference>
<dbReference type="EMBL" id="ATBP01000301">
    <property type="protein sequence ID" value="ETR71234.1"/>
    <property type="molecule type" value="Genomic_DNA"/>
</dbReference>
<keyword evidence="2 5" id="KW-0812">Transmembrane</keyword>
<dbReference type="GO" id="GO:0006508">
    <property type="term" value="P:proteolysis"/>
    <property type="evidence" value="ECO:0007669"/>
    <property type="project" value="UniProtKB-KW"/>
</dbReference>
<feature type="transmembrane region" description="Helical" evidence="5">
    <location>
        <begin position="44"/>
        <end position="73"/>
    </location>
</feature>
<dbReference type="InterPro" id="IPR002810">
    <property type="entry name" value="NfeD-like_C"/>
</dbReference>
<evidence type="ECO:0000259" key="6">
    <source>
        <dbReference type="Pfam" id="PF01957"/>
    </source>
</evidence>
<evidence type="ECO:0000256" key="3">
    <source>
        <dbReference type="ARBA" id="ARBA00022989"/>
    </source>
</evidence>
<name>A0A1V1P8X8_9BACT</name>
<evidence type="ECO:0000256" key="2">
    <source>
        <dbReference type="ARBA" id="ARBA00022692"/>
    </source>
</evidence>
<protein>
    <submittedName>
        <fullName evidence="7">Membrane-bound serine protease (ClpP class)</fullName>
    </submittedName>
</protein>
<dbReference type="PANTHER" id="PTHR33507">
    <property type="entry name" value="INNER MEMBRANE PROTEIN YBBJ"/>
    <property type="match status" value="1"/>
</dbReference>
<gene>
    <name evidence="7" type="ORF">OMM_02643</name>
</gene>